<feature type="domain" description="PspA-associated" evidence="1">
    <location>
        <begin position="1"/>
        <end position="91"/>
    </location>
</feature>
<dbReference type="EMBL" id="SHKR01000014">
    <property type="protein sequence ID" value="RZU12235.1"/>
    <property type="molecule type" value="Genomic_DNA"/>
</dbReference>
<name>A0A4Q7WRI2_9ACTN</name>
<dbReference type="Pfam" id="PF22743">
    <property type="entry name" value="PspAA"/>
    <property type="match status" value="1"/>
</dbReference>
<dbReference type="Proteomes" id="UP000292027">
    <property type="component" value="Unassembled WGS sequence"/>
</dbReference>
<dbReference type="RefSeq" id="WP_130446842.1">
    <property type="nucleotide sequence ID" value="NZ_SHKR01000014.1"/>
</dbReference>
<comment type="caution">
    <text evidence="2">The sequence shown here is derived from an EMBL/GenBank/DDBJ whole genome shotgun (WGS) entry which is preliminary data.</text>
</comment>
<evidence type="ECO:0000313" key="2">
    <source>
        <dbReference type="EMBL" id="RZU12235.1"/>
    </source>
</evidence>
<keyword evidence="3" id="KW-1185">Reference proteome</keyword>
<dbReference type="OrthoDB" id="5244559at2"/>
<protein>
    <recommendedName>
        <fullName evidence="1">PspA-associated domain-containing protein</fullName>
    </recommendedName>
</protein>
<evidence type="ECO:0000259" key="1">
    <source>
        <dbReference type="Pfam" id="PF22743"/>
    </source>
</evidence>
<evidence type="ECO:0000313" key="3">
    <source>
        <dbReference type="Proteomes" id="UP000292027"/>
    </source>
</evidence>
<accession>A0A4Q7WRI2</accession>
<sequence>MIVRIMGEGQWRLADEKLDALNTVDGDLEKAVSSGDETAYQSAFVALLDFVRSGEKVPDDELHDSDAILPPSDSSLAEMRELISGDGLIAG</sequence>
<organism evidence="2 3">
    <name type="scientific">Kribbella rubisoli</name>
    <dbReference type="NCBI Taxonomy" id="3075929"/>
    <lineage>
        <taxon>Bacteria</taxon>
        <taxon>Bacillati</taxon>
        <taxon>Actinomycetota</taxon>
        <taxon>Actinomycetes</taxon>
        <taxon>Propionibacteriales</taxon>
        <taxon>Kribbellaceae</taxon>
        <taxon>Kribbella</taxon>
    </lineage>
</organism>
<dbReference type="InterPro" id="IPR054437">
    <property type="entry name" value="PspA-assoc_dom"/>
</dbReference>
<reference evidence="2 3" key="1">
    <citation type="journal article" date="2015" name="Stand. Genomic Sci.">
        <title>Genomic Encyclopedia of Bacterial and Archaeal Type Strains, Phase III: the genomes of soil and plant-associated and newly described type strains.</title>
        <authorList>
            <person name="Whitman W.B."/>
            <person name="Woyke T."/>
            <person name="Klenk H.P."/>
            <person name="Zhou Y."/>
            <person name="Lilburn T.G."/>
            <person name="Beck B.J."/>
            <person name="De Vos P."/>
            <person name="Vandamme P."/>
            <person name="Eisen J.A."/>
            <person name="Garrity G."/>
            <person name="Hugenholtz P."/>
            <person name="Kyrpides N.C."/>
        </authorList>
    </citation>
    <scope>NUCLEOTIDE SEQUENCE [LARGE SCALE GENOMIC DNA]</scope>
    <source>
        <strain evidence="2 3">VKM Ac-2540</strain>
    </source>
</reference>
<gene>
    <name evidence="2" type="ORF">EV645_5498</name>
</gene>
<dbReference type="AlphaFoldDB" id="A0A4Q7WRI2"/>
<proteinExistence type="predicted"/>